<dbReference type="EMBL" id="FXAU01000005">
    <property type="protein sequence ID" value="SMG41185.1"/>
    <property type="molecule type" value="Genomic_DNA"/>
</dbReference>
<proteinExistence type="predicted"/>
<dbReference type="AlphaFoldDB" id="A0A1X7KIG8"/>
<organism evidence="1 2">
    <name type="scientific">Sphingobacterium psychroaquaticum</name>
    <dbReference type="NCBI Taxonomy" id="561061"/>
    <lineage>
        <taxon>Bacteria</taxon>
        <taxon>Pseudomonadati</taxon>
        <taxon>Bacteroidota</taxon>
        <taxon>Sphingobacteriia</taxon>
        <taxon>Sphingobacteriales</taxon>
        <taxon>Sphingobacteriaceae</taxon>
        <taxon>Sphingobacterium</taxon>
    </lineage>
</organism>
<evidence type="ECO:0000313" key="1">
    <source>
        <dbReference type="EMBL" id="SMG41185.1"/>
    </source>
</evidence>
<name>A0A1X7KIG8_9SPHI</name>
<dbReference type="Proteomes" id="UP000192980">
    <property type="component" value="Unassembled WGS sequence"/>
</dbReference>
<reference evidence="1 2" key="1">
    <citation type="submission" date="2017-04" db="EMBL/GenBank/DDBJ databases">
        <authorList>
            <person name="Afonso C.L."/>
            <person name="Miller P.J."/>
            <person name="Scott M.A."/>
            <person name="Spackman E."/>
            <person name="Goraichik I."/>
            <person name="Dimitrov K.M."/>
            <person name="Suarez D.L."/>
            <person name="Swayne D.E."/>
        </authorList>
    </citation>
    <scope>NUCLEOTIDE SEQUENCE [LARGE SCALE GENOMIC DNA]</scope>
    <source>
        <strain evidence="1 2">DSM 22418</strain>
    </source>
</reference>
<evidence type="ECO:0000313" key="2">
    <source>
        <dbReference type="Proteomes" id="UP000192980"/>
    </source>
</evidence>
<protein>
    <submittedName>
        <fullName evidence="1">Uncharacterized protein</fullName>
    </submittedName>
</protein>
<keyword evidence="2" id="KW-1185">Reference proteome</keyword>
<accession>A0A1X7KIG8</accession>
<dbReference type="STRING" id="561061.SAMN05660862_2963"/>
<sequence length="55" mass="6562">MQEGQISWHKKSDVYIALSNDIPILHDIVIYYYLCTFVLFWDKNPATTLCRKKLK</sequence>
<gene>
    <name evidence="1" type="ORF">SAMN05660862_2963</name>
</gene>